<feature type="compositionally biased region" description="Basic and acidic residues" evidence="1">
    <location>
        <begin position="79"/>
        <end position="90"/>
    </location>
</feature>
<sequence>MPRYLEDYEVDYVPEQRSAHTPSNHSNEGKQLIGATGGLLPPHNTLVAGIDHFPACEGNPHFSPEALQMRLKDLEEKNRQLRRNLSEHSAPHTPRSPSQYGGSNLTATSHSNVIKRSKRSTL</sequence>
<accession>A0AAW1Z3K7</accession>
<feature type="region of interest" description="Disordered" evidence="1">
    <location>
        <begin position="79"/>
        <end position="122"/>
    </location>
</feature>
<gene>
    <name evidence="2" type="ORF">ABG768_016734</name>
</gene>
<evidence type="ECO:0000256" key="1">
    <source>
        <dbReference type="SAM" id="MobiDB-lite"/>
    </source>
</evidence>
<keyword evidence="3" id="KW-1185">Reference proteome</keyword>
<comment type="caution">
    <text evidence="2">The sequence shown here is derived from an EMBL/GenBank/DDBJ whole genome shotgun (WGS) entry which is preliminary data.</text>
</comment>
<evidence type="ECO:0000313" key="3">
    <source>
        <dbReference type="Proteomes" id="UP001479290"/>
    </source>
</evidence>
<feature type="region of interest" description="Disordered" evidence="1">
    <location>
        <begin position="1"/>
        <end position="37"/>
    </location>
</feature>
<evidence type="ECO:0000313" key="2">
    <source>
        <dbReference type="EMBL" id="KAK9954685.1"/>
    </source>
</evidence>
<dbReference type="EMBL" id="JAWDJR010000022">
    <property type="protein sequence ID" value="KAK9954685.1"/>
    <property type="molecule type" value="Genomic_DNA"/>
</dbReference>
<protein>
    <submittedName>
        <fullName evidence="2">Uncharacterized protein</fullName>
    </submittedName>
</protein>
<feature type="compositionally biased region" description="Basic residues" evidence="1">
    <location>
        <begin position="113"/>
        <end position="122"/>
    </location>
</feature>
<dbReference type="Proteomes" id="UP001479290">
    <property type="component" value="Unassembled WGS sequence"/>
</dbReference>
<feature type="compositionally biased region" description="Polar residues" evidence="1">
    <location>
        <begin position="95"/>
        <end position="112"/>
    </location>
</feature>
<proteinExistence type="predicted"/>
<reference evidence="2 3" key="1">
    <citation type="submission" date="2024-05" db="EMBL/GenBank/DDBJ databases">
        <title>A high-quality chromosomal-level genome assembly of Topmouth culter (Culter alburnus).</title>
        <authorList>
            <person name="Zhao H."/>
        </authorList>
    </citation>
    <scope>NUCLEOTIDE SEQUENCE [LARGE SCALE GENOMIC DNA]</scope>
    <source>
        <strain evidence="2">CATC2023</strain>
        <tissue evidence="2">Muscle</tissue>
    </source>
</reference>
<name>A0AAW1Z3K7_CULAL</name>
<dbReference type="AlphaFoldDB" id="A0AAW1Z3K7"/>
<organism evidence="2 3">
    <name type="scientific">Culter alburnus</name>
    <name type="common">Topmouth culter</name>
    <dbReference type="NCBI Taxonomy" id="194366"/>
    <lineage>
        <taxon>Eukaryota</taxon>
        <taxon>Metazoa</taxon>
        <taxon>Chordata</taxon>
        <taxon>Craniata</taxon>
        <taxon>Vertebrata</taxon>
        <taxon>Euteleostomi</taxon>
        <taxon>Actinopterygii</taxon>
        <taxon>Neopterygii</taxon>
        <taxon>Teleostei</taxon>
        <taxon>Ostariophysi</taxon>
        <taxon>Cypriniformes</taxon>
        <taxon>Xenocyprididae</taxon>
        <taxon>Xenocypridinae</taxon>
        <taxon>Culter</taxon>
    </lineage>
</organism>